<organism evidence="12 13">
    <name type="scientific">Alkalibacter rhizosphaerae</name>
    <dbReference type="NCBI Taxonomy" id="2815577"/>
    <lineage>
        <taxon>Bacteria</taxon>
        <taxon>Bacillati</taxon>
        <taxon>Bacillota</taxon>
        <taxon>Clostridia</taxon>
        <taxon>Eubacteriales</taxon>
        <taxon>Eubacteriaceae</taxon>
        <taxon>Alkalibacter</taxon>
    </lineage>
</organism>
<sequence length="872" mass="99110">MEQLTPMMRQYLEVHEKVKDAILFFRLGDFYEMFFDDAITASRELDITLTGRECGLDEKAPMCGVPYHAAESYIAKLIEKGYKVAICEQVEDPKEAKGIVKRDIVRVLSPGTMTEGKYLKEHSNNYLMSICGNVLETGIAYVDLSTGEFYVTQFSIYENKGLLLDEIAKINPSELLMNTVVYKDKGINDALSRTSNGYINVLPNRYFELERSKNRIAQAMSVYSVHSLGLENRELAMKAAGALLAYIEETQMQVMQHVNALHYYDVGQFMALDHATRSNLELTKTIRGGEKKGSLLGLLDKTRTSMGSRKLKQWLDEPLTDAKKINLRLEAVEILFDQPMQRDTLKNRLEQIYDLKRLVGKMSMGTCNAKDLLALKDSIYQIPPIKEVMLALNAPLWEEMIRSLDDLGDIGELLERSIDPDPPLSVKEGNMIRDGYHEEVDHYREITTDSKNLLLKMEQREREKSGIRSLKIKYNKVFGYYIEVTNSNLSSVPPDYIRKQTLANSERYFTPELKELENSILEADQKLEELEYILFQEIRSEILKSLDRIKTTAEIISQVDVLYALAQVSFENNYIRPKVDESKEILIVEGRHPVVESMLENNAFVPNSVEVDTKDNRMIIITGPNMAGKSTYIRQIALIVLMAQTGCFVPAAQAKIGVVDRIFTRVGASDDLASGHSTFMVEMSEVSNILQNATKDSLVILDEVGRGTSTFDGLSIAWAVVEHLVDHVGCKTFFATHYHELTEMEEVKEGVRNYCIKVQERETGVLFLRKIVSGSADKSYGIEVAKLAGLPEPVIRRANELLVVLEQKEDKVKKSKSLAQTLPIVEDRVNLFNYKDKQIIEELDQLPLDEMTPMESMNYLYALKKRVTEVKE</sequence>
<reference evidence="12" key="1">
    <citation type="submission" date="2021-03" db="EMBL/GenBank/DDBJ databases">
        <title>Alkalibacter marinus sp. nov., isolated from tidal flat sediment.</title>
        <authorList>
            <person name="Namirimu T."/>
            <person name="Yang J.-A."/>
            <person name="Yang S.-H."/>
            <person name="Kim Y.-J."/>
            <person name="Kwon K.K."/>
        </authorList>
    </citation>
    <scope>NUCLEOTIDE SEQUENCE</scope>
    <source>
        <strain evidence="12">ES005</strain>
    </source>
</reference>
<evidence type="ECO:0000313" key="13">
    <source>
        <dbReference type="Proteomes" id="UP000663499"/>
    </source>
</evidence>
<dbReference type="Pfam" id="PF01624">
    <property type="entry name" value="MutS_I"/>
    <property type="match status" value="1"/>
</dbReference>
<gene>
    <name evidence="9 12" type="primary">mutS</name>
    <name evidence="12" type="ORF">J0B03_02105</name>
</gene>
<dbReference type="Pfam" id="PF05192">
    <property type="entry name" value="MutS_III"/>
    <property type="match status" value="1"/>
</dbReference>
<evidence type="ECO:0000259" key="11">
    <source>
        <dbReference type="PROSITE" id="PS00486"/>
    </source>
</evidence>
<dbReference type="InterPro" id="IPR036678">
    <property type="entry name" value="MutS_con_dom_sf"/>
</dbReference>
<dbReference type="GO" id="GO:0006298">
    <property type="term" value="P:mismatch repair"/>
    <property type="evidence" value="ECO:0007669"/>
    <property type="project" value="UniProtKB-UniRule"/>
</dbReference>
<dbReference type="PANTHER" id="PTHR11361">
    <property type="entry name" value="DNA MISMATCH REPAIR PROTEIN MUTS FAMILY MEMBER"/>
    <property type="match status" value="1"/>
</dbReference>
<evidence type="ECO:0000256" key="2">
    <source>
        <dbReference type="ARBA" id="ARBA00021982"/>
    </source>
</evidence>
<dbReference type="GO" id="GO:0005524">
    <property type="term" value="F:ATP binding"/>
    <property type="evidence" value="ECO:0007669"/>
    <property type="project" value="UniProtKB-UniRule"/>
</dbReference>
<dbReference type="FunFam" id="3.40.50.300:FF:000870">
    <property type="entry name" value="MutS protein homolog 4"/>
    <property type="match status" value="1"/>
</dbReference>
<dbReference type="EMBL" id="CP071444">
    <property type="protein sequence ID" value="QSX08898.1"/>
    <property type="molecule type" value="Genomic_DNA"/>
</dbReference>
<dbReference type="GO" id="GO:0005829">
    <property type="term" value="C:cytosol"/>
    <property type="evidence" value="ECO:0007669"/>
    <property type="project" value="TreeGrafter"/>
</dbReference>
<dbReference type="KEGG" id="alka:J0B03_02105"/>
<evidence type="ECO:0000256" key="4">
    <source>
        <dbReference type="ARBA" id="ARBA00022763"/>
    </source>
</evidence>
<dbReference type="Gene3D" id="1.10.1420.10">
    <property type="match status" value="2"/>
</dbReference>
<dbReference type="NCBIfam" id="NF003810">
    <property type="entry name" value="PRK05399.1"/>
    <property type="match status" value="1"/>
</dbReference>
<dbReference type="Pfam" id="PF05190">
    <property type="entry name" value="MutS_IV"/>
    <property type="match status" value="1"/>
</dbReference>
<dbReference type="InterPro" id="IPR027417">
    <property type="entry name" value="P-loop_NTPase"/>
</dbReference>
<dbReference type="InterPro" id="IPR007861">
    <property type="entry name" value="DNA_mismatch_repair_MutS_clamp"/>
</dbReference>
<dbReference type="SUPFAM" id="SSF55271">
    <property type="entry name" value="DNA repair protein MutS, domain I"/>
    <property type="match status" value="1"/>
</dbReference>
<dbReference type="Gene3D" id="3.40.50.300">
    <property type="entry name" value="P-loop containing nucleotide triphosphate hydrolases"/>
    <property type="match status" value="1"/>
</dbReference>
<dbReference type="AlphaFoldDB" id="A0A974XIC5"/>
<protein>
    <recommendedName>
        <fullName evidence="2 9">DNA mismatch repair protein MutS</fullName>
    </recommendedName>
</protein>
<dbReference type="InterPro" id="IPR000432">
    <property type="entry name" value="DNA_mismatch_repair_MutS_C"/>
</dbReference>
<dbReference type="InterPro" id="IPR007696">
    <property type="entry name" value="DNA_mismatch_repair_MutS_core"/>
</dbReference>
<dbReference type="PIRSF" id="PIRSF037677">
    <property type="entry name" value="DNA_mis_repair_Msh6"/>
    <property type="match status" value="1"/>
</dbReference>
<dbReference type="SUPFAM" id="SSF53150">
    <property type="entry name" value="DNA repair protein MutS, domain II"/>
    <property type="match status" value="1"/>
</dbReference>
<evidence type="ECO:0000256" key="6">
    <source>
        <dbReference type="ARBA" id="ARBA00023125"/>
    </source>
</evidence>
<dbReference type="InterPro" id="IPR007695">
    <property type="entry name" value="DNA_mismatch_repair_MutS-lik_N"/>
</dbReference>
<evidence type="ECO:0000256" key="9">
    <source>
        <dbReference type="HAMAP-Rule" id="MF_00096"/>
    </source>
</evidence>
<dbReference type="InterPro" id="IPR016151">
    <property type="entry name" value="DNA_mismatch_repair_MutS_N"/>
</dbReference>
<accession>A0A974XIC5</accession>
<dbReference type="HAMAP" id="MF_00096">
    <property type="entry name" value="MutS"/>
    <property type="match status" value="1"/>
</dbReference>
<dbReference type="GO" id="GO:0003684">
    <property type="term" value="F:damaged DNA binding"/>
    <property type="evidence" value="ECO:0007669"/>
    <property type="project" value="UniProtKB-UniRule"/>
</dbReference>
<keyword evidence="7 9" id="KW-0234">DNA repair</keyword>
<evidence type="ECO:0000256" key="1">
    <source>
        <dbReference type="ARBA" id="ARBA00006271"/>
    </source>
</evidence>
<dbReference type="SMART" id="SM00533">
    <property type="entry name" value="MUTSd"/>
    <property type="match status" value="1"/>
</dbReference>
<evidence type="ECO:0000313" key="12">
    <source>
        <dbReference type="EMBL" id="QSX08898.1"/>
    </source>
</evidence>
<dbReference type="InterPro" id="IPR007860">
    <property type="entry name" value="DNA_mmatch_repair_MutS_con_dom"/>
</dbReference>
<dbReference type="GO" id="GO:0140664">
    <property type="term" value="F:ATP-dependent DNA damage sensor activity"/>
    <property type="evidence" value="ECO:0007669"/>
    <property type="project" value="InterPro"/>
</dbReference>
<evidence type="ECO:0000256" key="10">
    <source>
        <dbReference type="RuleBase" id="RU003756"/>
    </source>
</evidence>
<keyword evidence="6 9" id="KW-0238">DNA-binding</keyword>
<dbReference type="SMART" id="SM00534">
    <property type="entry name" value="MUTSac"/>
    <property type="match status" value="1"/>
</dbReference>
<dbReference type="PROSITE" id="PS00486">
    <property type="entry name" value="DNA_MISMATCH_REPAIR_2"/>
    <property type="match status" value="1"/>
</dbReference>
<dbReference type="FunFam" id="3.40.1170.10:FF:000001">
    <property type="entry name" value="DNA mismatch repair protein MutS"/>
    <property type="match status" value="1"/>
</dbReference>
<feature type="binding site" evidence="9">
    <location>
        <begin position="623"/>
        <end position="630"/>
    </location>
    <ligand>
        <name>ATP</name>
        <dbReference type="ChEBI" id="CHEBI:30616"/>
    </ligand>
</feature>
<evidence type="ECO:0000256" key="3">
    <source>
        <dbReference type="ARBA" id="ARBA00022741"/>
    </source>
</evidence>
<dbReference type="Pfam" id="PF05188">
    <property type="entry name" value="MutS_II"/>
    <property type="match status" value="1"/>
</dbReference>
<dbReference type="Pfam" id="PF00488">
    <property type="entry name" value="MutS_V"/>
    <property type="match status" value="1"/>
</dbReference>
<keyword evidence="13" id="KW-1185">Reference proteome</keyword>
<evidence type="ECO:0000256" key="7">
    <source>
        <dbReference type="ARBA" id="ARBA00023204"/>
    </source>
</evidence>
<evidence type="ECO:0000256" key="5">
    <source>
        <dbReference type="ARBA" id="ARBA00022840"/>
    </source>
</evidence>
<name>A0A974XIC5_9FIRM</name>
<dbReference type="FunFam" id="1.10.1420.10:FF:000001">
    <property type="entry name" value="DNA mismatch repair protein MutS"/>
    <property type="match status" value="1"/>
</dbReference>
<keyword evidence="5 9" id="KW-0067">ATP-binding</keyword>
<dbReference type="Gene3D" id="3.30.420.110">
    <property type="entry name" value="MutS, connector domain"/>
    <property type="match status" value="1"/>
</dbReference>
<dbReference type="SUPFAM" id="SSF52540">
    <property type="entry name" value="P-loop containing nucleoside triphosphate hydrolases"/>
    <property type="match status" value="1"/>
</dbReference>
<evidence type="ECO:0000256" key="8">
    <source>
        <dbReference type="ARBA" id="ARBA00024647"/>
    </source>
</evidence>
<dbReference type="SUPFAM" id="SSF48334">
    <property type="entry name" value="DNA repair protein MutS, domain III"/>
    <property type="match status" value="1"/>
</dbReference>
<dbReference type="InterPro" id="IPR017261">
    <property type="entry name" value="DNA_mismatch_repair_MutS/MSH"/>
</dbReference>
<dbReference type="GO" id="GO:0030983">
    <property type="term" value="F:mismatched DNA binding"/>
    <property type="evidence" value="ECO:0007669"/>
    <property type="project" value="InterPro"/>
</dbReference>
<dbReference type="CDD" id="cd03284">
    <property type="entry name" value="ABC_MutS1"/>
    <property type="match status" value="1"/>
</dbReference>
<dbReference type="Gene3D" id="3.40.1170.10">
    <property type="entry name" value="DNA repair protein MutS, domain I"/>
    <property type="match status" value="1"/>
</dbReference>
<dbReference type="InterPro" id="IPR036187">
    <property type="entry name" value="DNA_mismatch_repair_MutS_sf"/>
</dbReference>
<comment type="similarity">
    <text evidence="1 9 10">Belongs to the DNA mismatch repair MutS family.</text>
</comment>
<keyword evidence="4 9" id="KW-0227">DNA damage</keyword>
<comment type="function">
    <text evidence="8 9">This protein is involved in the repair of mismatches in DNA. It is possible that it carries out the mismatch recognition step. This protein has a weak ATPase activity.</text>
</comment>
<dbReference type="InterPro" id="IPR045076">
    <property type="entry name" value="MutS"/>
</dbReference>
<dbReference type="RefSeq" id="WP_207300239.1">
    <property type="nucleotide sequence ID" value="NZ_CP071444.1"/>
</dbReference>
<keyword evidence="3 9" id="KW-0547">Nucleotide-binding</keyword>
<feature type="domain" description="DNA mismatch repair proteins mutS family" evidence="11">
    <location>
        <begin position="697"/>
        <end position="713"/>
    </location>
</feature>
<dbReference type="InterPro" id="IPR005748">
    <property type="entry name" value="DNA_mismatch_repair_MutS"/>
</dbReference>
<dbReference type="Proteomes" id="UP000663499">
    <property type="component" value="Chromosome"/>
</dbReference>
<dbReference type="PANTHER" id="PTHR11361:SF34">
    <property type="entry name" value="DNA MISMATCH REPAIR PROTEIN MSH1, MITOCHONDRIAL"/>
    <property type="match status" value="1"/>
</dbReference>
<proteinExistence type="inferred from homology"/>
<dbReference type="NCBIfam" id="TIGR01070">
    <property type="entry name" value="mutS1"/>
    <property type="match status" value="1"/>
</dbReference>